<sequence length="99" mass="11109">MSPPSFGSGGGDAVVHIRLRHGGARLWKRFWHVAAADWWRELKTADMSRADRLDLLLVTLCVREGSTRGSKEAVKKLAQSRAKIWESAPVHMPRMIESS</sequence>
<accession>A0AAP0DYA6</accession>
<protein>
    <submittedName>
        <fullName evidence="1">Uncharacterized protein</fullName>
    </submittedName>
</protein>
<dbReference type="Proteomes" id="UP001419268">
    <property type="component" value="Unassembled WGS sequence"/>
</dbReference>
<reference evidence="1 2" key="1">
    <citation type="submission" date="2024-01" db="EMBL/GenBank/DDBJ databases">
        <title>Genome assemblies of Stephania.</title>
        <authorList>
            <person name="Yang L."/>
        </authorList>
    </citation>
    <scope>NUCLEOTIDE SEQUENCE [LARGE SCALE GENOMIC DNA]</scope>
    <source>
        <strain evidence="1">JXDWG</strain>
        <tissue evidence="1">Leaf</tissue>
    </source>
</reference>
<name>A0AAP0DYA6_9MAGN</name>
<evidence type="ECO:0000313" key="1">
    <source>
        <dbReference type="EMBL" id="KAK9083196.1"/>
    </source>
</evidence>
<dbReference type="EMBL" id="JBBNAG010000013">
    <property type="protein sequence ID" value="KAK9083196.1"/>
    <property type="molecule type" value="Genomic_DNA"/>
</dbReference>
<gene>
    <name evidence="1" type="ORF">Scep_029667</name>
</gene>
<keyword evidence="2" id="KW-1185">Reference proteome</keyword>
<organism evidence="1 2">
    <name type="scientific">Stephania cephalantha</name>
    <dbReference type="NCBI Taxonomy" id="152367"/>
    <lineage>
        <taxon>Eukaryota</taxon>
        <taxon>Viridiplantae</taxon>
        <taxon>Streptophyta</taxon>
        <taxon>Embryophyta</taxon>
        <taxon>Tracheophyta</taxon>
        <taxon>Spermatophyta</taxon>
        <taxon>Magnoliopsida</taxon>
        <taxon>Ranunculales</taxon>
        <taxon>Menispermaceae</taxon>
        <taxon>Menispermoideae</taxon>
        <taxon>Cissampelideae</taxon>
        <taxon>Stephania</taxon>
    </lineage>
</organism>
<dbReference type="AlphaFoldDB" id="A0AAP0DYA6"/>
<evidence type="ECO:0000313" key="2">
    <source>
        <dbReference type="Proteomes" id="UP001419268"/>
    </source>
</evidence>
<proteinExistence type="predicted"/>
<comment type="caution">
    <text evidence="1">The sequence shown here is derived from an EMBL/GenBank/DDBJ whole genome shotgun (WGS) entry which is preliminary data.</text>
</comment>